<keyword evidence="2" id="KW-1185">Reference proteome</keyword>
<accession>A0AAV4AMP6</accession>
<proteinExistence type="predicted"/>
<organism evidence="1 2">
    <name type="scientific">Plakobranchus ocellatus</name>
    <dbReference type="NCBI Taxonomy" id="259542"/>
    <lineage>
        <taxon>Eukaryota</taxon>
        <taxon>Metazoa</taxon>
        <taxon>Spiralia</taxon>
        <taxon>Lophotrochozoa</taxon>
        <taxon>Mollusca</taxon>
        <taxon>Gastropoda</taxon>
        <taxon>Heterobranchia</taxon>
        <taxon>Euthyneura</taxon>
        <taxon>Panpulmonata</taxon>
        <taxon>Sacoglossa</taxon>
        <taxon>Placobranchoidea</taxon>
        <taxon>Plakobranchidae</taxon>
        <taxon>Plakobranchus</taxon>
    </lineage>
</organism>
<dbReference type="AlphaFoldDB" id="A0AAV4AMP6"/>
<name>A0AAV4AMP6_9GAST</name>
<evidence type="ECO:0000313" key="2">
    <source>
        <dbReference type="Proteomes" id="UP000735302"/>
    </source>
</evidence>
<evidence type="ECO:0008006" key="3">
    <source>
        <dbReference type="Google" id="ProtNLM"/>
    </source>
</evidence>
<evidence type="ECO:0000313" key="1">
    <source>
        <dbReference type="EMBL" id="GFO07843.1"/>
    </source>
</evidence>
<protein>
    <recommendedName>
        <fullName evidence="3">LysM domain-containing protein</fullName>
    </recommendedName>
</protein>
<comment type="caution">
    <text evidence="1">The sequence shown here is derived from an EMBL/GenBank/DDBJ whole genome shotgun (WGS) entry which is preliminary data.</text>
</comment>
<dbReference type="Proteomes" id="UP000735302">
    <property type="component" value="Unassembled WGS sequence"/>
</dbReference>
<sequence>MVACFSHRYSCDSGKKAESPAILCRTPPLPITLARYLAPVFHLKRGDELSHINCACLSEQNRRAGTFLPRVQAHYICPGQIVWLDYMCSQSTTSDISGPPPARVPVWRGSNPQQKGLCRPQRDLLSTLPSVPPFWPDVVLKP</sequence>
<reference evidence="1 2" key="1">
    <citation type="journal article" date="2021" name="Elife">
        <title>Chloroplast acquisition without the gene transfer in kleptoplastic sea slugs, Plakobranchus ocellatus.</title>
        <authorList>
            <person name="Maeda T."/>
            <person name="Takahashi S."/>
            <person name="Yoshida T."/>
            <person name="Shimamura S."/>
            <person name="Takaki Y."/>
            <person name="Nagai Y."/>
            <person name="Toyoda A."/>
            <person name="Suzuki Y."/>
            <person name="Arimoto A."/>
            <person name="Ishii H."/>
            <person name="Satoh N."/>
            <person name="Nishiyama T."/>
            <person name="Hasebe M."/>
            <person name="Maruyama T."/>
            <person name="Minagawa J."/>
            <person name="Obokata J."/>
            <person name="Shigenobu S."/>
        </authorList>
    </citation>
    <scope>NUCLEOTIDE SEQUENCE [LARGE SCALE GENOMIC DNA]</scope>
</reference>
<dbReference type="EMBL" id="BLXT01003916">
    <property type="protein sequence ID" value="GFO07843.1"/>
    <property type="molecule type" value="Genomic_DNA"/>
</dbReference>
<gene>
    <name evidence="1" type="ORF">PoB_003434800</name>
</gene>